<accession>A0ACC1TEK8</accession>
<evidence type="ECO:0000313" key="1">
    <source>
        <dbReference type="EMBL" id="KAJ3559495.1"/>
    </source>
</evidence>
<reference evidence="1" key="1">
    <citation type="submission" date="2022-07" db="EMBL/GenBank/DDBJ databases">
        <title>Genome Sequence of Phlebia brevispora.</title>
        <authorList>
            <person name="Buettner E."/>
        </authorList>
    </citation>
    <scope>NUCLEOTIDE SEQUENCE</scope>
    <source>
        <strain evidence="1">MPL23</strain>
    </source>
</reference>
<organism evidence="1 2">
    <name type="scientific">Phlebia brevispora</name>
    <dbReference type="NCBI Taxonomy" id="194682"/>
    <lineage>
        <taxon>Eukaryota</taxon>
        <taxon>Fungi</taxon>
        <taxon>Dikarya</taxon>
        <taxon>Basidiomycota</taxon>
        <taxon>Agaricomycotina</taxon>
        <taxon>Agaricomycetes</taxon>
        <taxon>Polyporales</taxon>
        <taxon>Meruliaceae</taxon>
        <taxon>Phlebia</taxon>
    </lineage>
</organism>
<dbReference type="Proteomes" id="UP001148662">
    <property type="component" value="Unassembled WGS sequence"/>
</dbReference>
<dbReference type="EMBL" id="JANHOG010000022">
    <property type="protein sequence ID" value="KAJ3559495.1"/>
    <property type="molecule type" value="Genomic_DNA"/>
</dbReference>
<keyword evidence="2" id="KW-1185">Reference proteome</keyword>
<protein>
    <submittedName>
        <fullName evidence="1">Uncharacterized protein</fullName>
    </submittedName>
</protein>
<comment type="caution">
    <text evidence="1">The sequence shown here is derived from an EMBL/GenBank/DDBJ whole genome shotgun (WGS) entry which is preliminary data.</text>
</comment>
<gene>
    <name evidence="1" type="ORF">NM688_g298</name>
</gene>
<proteinExistence type="predicted"/>
<evidence type="ECO:0000313" key="2">
    <source>
        <dbReference type="Proteomes" id="UP001148662"/>
    </source>
</evidence>
<name>A0ACC1TEK8_9APHY</name>
<sequence>MRLAVLTYMPRLSARIHRPAEEQDGVPEAQSNTQDKIDPATWTWADAEKRLKHAFEKDGFSGWAEAAAREMEAEGKIERLKRGH</sequence>